<comment type="caution">
    <text evidence="2">The sequence shown here is derived from an EMBL/GenBank/DDBJ whole genome shotgun (WGS) entry which is preliminary data.</text>
</comment>
<reference evidence="2 3" key="1">
    <citation type="submission" date="2021-06" db="EMBL/GenBank/DDBJ databases">
        <authorList>
            <person name="Palmer J.M."/>
        </authorList>
    </citation>
    <scope>NUCLEOTIDE SEQUENCE [LARGE SCALE GENOMIC DNA]</scope>
    <source>
        <strain evidence="3">if_2019</strain>
        <tissue evidence="2">Muscle</tissue>
    </source>
</reference>
<keyword evidence="1" id="KW-0732">Signal</keyword>
<proteinExistence type="predicted"/>
<dbReference type="Proteomes" id="UP001482620">
    <property type="component" value="Unassembled WGS sequence"/>
</dbReference>
<gene>
    <name evidence="2" type="ORF">ILYODFUR_013286</name>
</gene>
<feature type="chain" id="PRO_5046081951" evidence="1">
    <location>
        <begin position="32"/>
        <end position="118"/>
    </location>
</feature>
<accession>A0ABV0U6Y5</accession>
<name>A0ABV0U6Y5_9TELE</name>
<dbReference type="EMBL" id="JAHRIQ010059000">
    <property type="protein sequence ID" value="MEQ2240297.1"/>
    <property type="molecule type" value="Genomic_DNA"/>
</dbReference>
<evidence type="ECO:0000313" key="3">
    <source>
        <dbReference type="Proteomes" id="UP001482620"/>
    </source>
</evidence>
<evidence type="ECO:0000256" key="1">
    <source>
        <dbReference type="SAM" id="SignalP"/>
    </source>
</evidence>
<sequence length="118" mass="12746">MHYKMTMFCLKITCWGNLLFILNFQSGEVKGYPGSFVCVIQSLAGVHPSCLLLQLLYDQSGGVDLQLDAAQAAGLGLNLGALSIIVRHRDIVVGSWFGEAPDINGRHNRAAVQGNRAS</sequence>
<feature type="signal peptide" evidence="1">
    <location>
        <begin position="1"/>
        <end position="31"/>
    </location>
</feature>
<organism evidence="2 3">
    <name type="scientific">Ilyodon furcidens</name>
    <name type="common">goldbreast splitfin</name>
    <dbReference type="NCBI Taxonomy" id="33524"/>
    <lineage>
        <taxon>Eukaryota</taxon>
        <taxon>Metazoa</taxon>
        <taxon>Chordata</taxon>
        <taxon>Craniata</taxon>
        <taxon>Vertebrata</taxon>
        <taxon>Euteleostomi</taxon>
        <taxon>Actinopterygii</taxon>
        <taxon>Neopterygii</taxon>
        <taxon>Teleostei</taxon>
        <taxon>Neoteleostei</taxon>
        <taxon>Acanthomorphata</taxon>
        <taxon>Ovalentaria</taxon>
        <taxon>Atherinomorphae</taxon>
        <taxon>Cyprinodontiformes</taxon>
        <taxon>Goodeidae</taxon>
        <taxon>Ilyodon</taxon>
    </lineage>
</organism>
<protein>
    <submittedName>
        <fullName evidence="2">Uncharacterized protein</fullName>
    </submittedName>
</protein>
<evidence type="ECO:0000313" key="2">
    <source>
        <dbReference type="EMBL" id="MEQ2240297.1"/>
    </source>
</evidence>
<keyword evidence="3" id="KW-1185">Reference proteome</keyword>